<proteinExistence type="predicted"/>
<evidence type="ECO:0000313" key="1">
    <source>
        <dbReference type="EMBL" id="ACO63670.1"/>
    </source>
</evidence>
<dbReference type="OrthoDB" id="498304at2759"/>
<accession>C1E5P5</accession>
<dbReference type="GeneID" id="8243698"/>
<evidence type="ECO:0000313" key="2">
    <source>
        <dbReference type="Proteomes" id="UP000002009"/>
    </source>
</evidence>
<dbReference type="RefSeq" id="XP_002502412.1">
    <property type="nucleotide sequence ID" value="XM_002502366.1"/>
</dbReference>
<name>C1E5P5_MICCC</name>
<dbReference type="Gene3D" id="2.40.50.100">
    <property type="match status" value="1"/>
</dbReference>
<dbReference type="KEGG" id="mis:MICPUN_108219"/>
<dbReference type="EMBL" id="CP001326">
    <property type="protein sequence ID" value="ACO63670.1"/>
    <property type="molecule type" value="Genomic_DNA"/>
</dbReference>
<dbReference type="Proteomes" id="UP000002009">
    <property type="component" value="Chromosome 5"/>
</dbReference>
<gene>
    <name evidence="1" type="ORF">MICPUN_108219</name>
</gene>
<dbReference type="eggNOG" id="ENOG502S9Z2">
    <property type="taxonomic scope" value="Eukaryota"/>
</dbReference>
<protein>
    <submittedName>
        <fullName evidence="1">Uncharacterized protein</fullName>
    </submittedName>
</protein>
<dbReference type="OMA" id="THEIVNC"/>
<dbReference type="AlphaFoldDB" id="C1E5P5"/>
<reference evidence="1 2" key="1">
    <citation type="journal article" date="2009" name="Science">
        <title>Green evolution and dynamic adaptations revealed by genomes of the marine picoeukaryotes Micromonas.</title>
        <authorList>
            <person name="Worden A.Z."/>
            <person name="Lee J.H."/>
            <person name="Mock T."/>
            <person name="Rouze P."/>
            <person name="Simmons M.P."/>
            <person name="Aerts A.L."/>
            <person name="Allen A.E."/>
            <person name="Cuvelier M.L."/>
            <person name="Derelle E."/>
            <person name="Everett M.V."/>
            <person name="Foulon E."/>
            <person name="Grimwood J."/>
            <person name="Gundlach H."/>
            <person name="Henrissat B."/>
            <person name="Napoli C."/>
            <person name="McDonald S.M."/>
            <person name="Parker M.S."/>
            <person name="Rombauts S."/>
            <person name="Salamov A."/>
            <person name="Von Dassow P."/>
            <person name="Badger J.H."/>
            <person name="Coutinho P.M."/>
            <person name="Demir E."/>
            <person name="Dubchak I."/>
            <person name="Gentemann C."/>
            <person name="Eikrem W."/>
            <person name="Gready J.E."/>
            <person name="John U."/>
            <person name="Lanier W."/>
            <person name="Lindquist E.A."/>
            <person name="Lucas S."/>
            <person name="Mayer K.F."/>
            <person name="Moreau H."/>
            <person name="Not F."/>
            <person name="Otillar R."/>
            <person name="Panaud O."/>
            <person name="Pangilinan J."/>
            <person name="Paulsen I."/>
            <person name="Piegu B."/>
            <person name="Poliakov A."/>
            <person name="Robbens S."/>
            <person name="Schmutz J."/>
            <person name="Toulza E."/>
            <person name="Wyss T."/>
            <person name="Zelensky A."/>
            <person name="Zhou K."/>
            <person name="Armbrust E.V."/>
            <person name="Bhattacharya D."/>
            <person name="Goodenough U.W."/>
            <person name="Van de Peer Y."/>
            <person name="Grigoriev I.V."/>
        </authorList>
    </citation>
    <scope>NUCLEOTIDE SEQUENCE [LARGE SCALE GENOMIC DNA]</scope>
    <source>
        <strain evidence="2">RCC299 / NOUM17</strain>
    </source>
</reference>
<organism evidence="1 2">
    <name type="scientific">Micromonas commoda (strain RCC299 / NOUM17 / CCMP2709)</name>
    <name type="common">Picoplanktonic green alga</name>
    <dbReference type="NCBI Taxonomy" id="296587"/>
    <lineage>
        <taxon>Eukaryota</taxon>
        <taxon>Viridiplantae</taxon>
        <taxon>Chlorophyta</taxon>
        <taxon>Mamiellophyceae</taxon>
        <taxon>Mamiellales</taxon>
        <taxon>Mamiellaceae</taxon>
        <taxon>Micromonas</taxon>
    </lineage>
</organism>
<dbReference type="InParanoid" id="C1E5P5"/>
<sequence>MSTALFLRRASSSAASSASTSARAPLASYVGYATAPTERLAAERPRHHRHLLLGNRGARLVATDAPAMPPMYTSTHEILRPDTSASPPDGSVVMSVGLTPRAFDLIGDVRHVEQTFRHFVDIRGEIPEGVPLCMLHWEGFKRTASDELYHAQWANATGDRPLTLPFAAAVVAVNQAAISEAYKTIKADESGWIYKVRARPETMETARKLGLVMSEEQYLAMCDRQEEQEDAEASRSYP</sequence>
<keyword evidence="2" id="KW-1185">Reference proteome</keyword>